<keyword evidence="3" id="KW-1185">Reference proteome</keyword>
<reference evidence="2" key="1">
    <citation type="journal article" date="2021" name="J Fungi (Basel)">
        <title>Virulence traits and population genomics of the black yeast Aureobasidium melanogenum.</title>
        <authorList>
            <person name="Cernosa A."/>
            <person name="Sun X."/>
            <person name="Gostincar C."/>
            <person name="Fang C."/>
            <person name="Gunde-Cimerman N."/>
            <person name="Song Z."/>
        </authorList>
    </citation>
    <scope>NUCLEOTIDE SEQUENCE</scope>
    <source>
        <strain evidence="2">EXF-9298</strain>
    </source>
</reference>
<reference evidence="2" key="2">
    <citation type="submission" date="2021-08" db="EMBL/GenBank/DDBJ databases">
        <authorList>
            <person name="Gostincar C."/>
            <person name="Sun X."/>
            <person name="Song Z."/>
            <person name="Gunde-Cimerman N."/>
        </authorList>
    </citation>
    <scope>NUCLEOTIDE SEQUENCE</scope>
    <source>
        <strain evidence="2">EXF-9298</strain>
    </source>
</reference>
<feature type="compositionally biased region" description="Low complexity" evidence="1">
    <location>
        <begin position="167"/>
        <end position="192"/>
    </location>
</feature>
<name>A0A9P8JQR7_AURME</name>
<accession>A0A9P8JQR7</accession>
<feature type="compositionally biased region" description="Pro residues" evidence="1">
    <location>
        <begin position="128"/>
        <end position="137"/>
    </location>
</feature>
<dbReference type="AlphaFoldDB" id="A0A9P8JQR7"/>
<comment type="caution">
    <text evidence="2">The sequence shown here is derived from an EMBL/GenBank/DDBJ whole genome shotgun (WGS) entry which is preliminary data.</text>
</comment>
<dbReference type="EMBL" id="JAHFXS010002294">
    <property type="protein sequence ID" value="KAG9973002.1"/>
    <property type="molecule type" value="Genomic_DNA"/>
</dbReference>
<feature type="region of interest" description="Disordered" evidence="1">
    <location>
        <begin position="102"/>
        <end position="366"/>
    </location>
</feature>
<gene>
    <name evidence="2" type="ORF">KCU98_g12914</name>
</gene>
<feature type="non-terminal residue" evidence="2">
    <location>
        <position position="366"/>
    </location>
</feature>
<sequence>IKKEKTTHANGRSETKKILSLCNNSVDGRPCDDVRTKPITERVPGTSSQLALRPSSSRRDEVVLHQDTSRHRPEPRQERRYSTQLGVRIHNWRPVFSLQRLDDEGSRSHRRRGDSESRSTSGEVLPEAPMPPLPPPLVYQSGRRSPPPSAMPTLMPSPNRPTPPQGPGAAAAYTTRDTVPSSSGTPSRTSSTRSRDAHWAVQDLLPLTVSASGPSVTSSRHARSTPGLSRLRVESRPMFHDSAYGGSSNISPIDAPPKTDTFSETYSNPTSERTASVRYNYTNETAVVGREDHDTDDEDQKSNSSEGRKRYRIIRRVRTNDDPEMTQRKMQEDIRAAEEHQSQTSEQGDGAVRSGSGSRRRRHHRR</sequence>
<feature type="compositionally biased region" description="Basic and acidic residues" evidence="1">
    <location>
        <begin position="57"/>
        <end position="81"/>
    </location>
</feature>
<evidence type="ECO:0000313" key="3">
    <source>
        <dbReference type="Proteomes" id="UP000729357"/>
    </source>
</evidence>
<dbReference type="Proteomes" id="UP000729357">
    <property type="component" value="Unassembled WGS sequence"/>
</dbReference>
<feature type="compositionally biased region" description="Basic and acidic residues" evidence="1">
    <location>
        <begin position="318"/>
        <end position="341"/>
    </location>
</feature>
<feature type="compositionally biased region" description="Polar residues" evidence="1">
    <location>
        <begin position="209"/>
        <end position="219"/>
    </location>
</feature>
<feature type="region of interest" description="Disordered" evidence="1">
    <location>
        <begin position="23"/>
        <end position="82"/>
    </location>
</feature>
<protein>
    <submittedName>
        <fullName evidence="2">Uncharacterized protein</fullName>
    </submittedName>
</protein>
<organism evidence="2 3">
    <name type="scientific">Aureobasidium melanogenum</name>
    <name type="common">Aureobasidium pullulans var. melanogenum</name>
    <dbReference type="NCBI Taxonomy" id="46634"/>
    <lineage>
        <taxon>Eukaryota</taxon>
        <taxon>Fungi</taxon>
        <taxon>Dikarya</taxon>
        <taxon>Ascomycota</taxon>
        <taxon>Pezizomycotina</taxon>
        <taxon>Dothideomycetes</taxon>
        <taxon>Dothideomycetidae</taxon>
        <taxon>Dothideales</taxon>
        <taxon>Saccotheciaceae</taxon>
        <taxon>Aureobasidium</taxon>
    </lineage>
</organism>
<proteinExistence type="predicted"/>
<evidence type="ECO:0000256" key="1">
    <source>
        <dbReference type="SAM" id="MobiDB-lite"/>
    </source>
</evidence>
<feature type="compositionally biased region" description="Polar residues" evidence="1">
    <location>
        <begin position="260"/>
        <end position="285"/>
    </location>
</feature>
<feature type="compositionally biased region" description="Basic and acidic residues" evidence="1">
    <location>
        <begin position="29"/>
        <end position="40"/>
    </location>
</feature>
<feature type="compositionally biased region" description="Basic and acidic residues" evidence="1">
    <location>
        <begin position="102"/>
        <end position="117"/>
    </location>
</feature>
<feature type="non-terminal residue" evidence="2">
    <location>
        <position position="1"/>
    </location>
</feature>
<evidence type="ECO:0000313" key="2">
    <source>
        <dbReference type="EMBL" id="KAG9973002.1"/>
    </source>
</evidence>